<evidence type="ECO:0000313" key="2">
    <source>
        <dbReference type="Proteomes" id="UP000541444"/>
    </source>
</evidence>
<dbReference type="Proteomes" id="UP000541444">
    <property type="component" value="Unassembled WGS sequence"/>
</dbReference>
<proteinExistence type="predicted"/>
<sequence>DLTMSSAEEEYDRTDDKLEFDSDEDEGYVSQMQFLLGKKRKITYEELNVFTEPRPPLPQNYEPRDFRLGLDLNVDRC</sequence>
<name>A0A7J7MIQ1_9MAGN</name>
<feature type="non-terminal residue" evidence="1">
    <location>
        <position position="1"/>
    </location>
</feature>
<protein>
    <submittedName>
        <fullName evidence="1">Uncharacterized protein</fullName>
    </submittedName>
</protein>
<reference evidence="1 2" key="1">
    <citation type="journal article" date="2020" name="IScience">
        <title>Genome Sequencing of the Endangered Kingdonia uniflora (Circaeasteraceae, Ranunculales) Reveals Potential Mechanisms of Evolutionary Specialization.</title>
        <authorList>
            <person name="Sun Y."/>
            <person name="Deng T."/>
            <person name="Zhang A."/>
            <person name="Moore M.J."/>
            <person name="Landis J.B."/>
            <person name="Lin N."/>
            <person name="Zhang H."/>
            <person name="Zhang X."/>
            <person name="Huang J."/>
            <person name="Zhang X."/>
            <person name="Sun H."/>
            <person name="Wang H."/>
        </authorList>
    </citation>
    <scope>NUCLEOTIDE SEQUENCE [LARGE SCALE GENOMIC DNA]</scope>
    <source>
        <strain evidence="1">TB1705</strain>
        <tissue evidence="1">Leaf</tissue>
    </source>
</reference>
<comment type="caution">
    <text evidence="1">The sequence shown here is derived from an EMBL/GenBank/DDBJ whole genome shotgun (WGS) entry which is preliminary data.</text>
</comment>
<organism evidence="1 2">
    <name type="scientific">Kingdonia uniflora</name>
    <dbReference type="NCBI Taxonomy" id="39325"/>
    <lineage>
        <taxon>Eukaryota</taxon>
        <taxon>Viridiplantae</taxon>
        <taxon>Streptophyta</taxon>
        <taxon>Embryophyta</taxon>
        <taxon>Tracheophyta</taxon>
        <taxon>Spermatophyta</taxon>
        <taxon>Magnoliopsida</taxon>
        <taxon>Ranunculales</taxon>
        <taxon>Circaeasteraceae</taxon>
        <taxon>Kingdonia</taxon>
    </lineage>
</organism>
<accession>A0A7J7MIQ1</accession>
<dbReference type="AlphaFoldDB" id="A0A7J7MIQ1"/>
<gene>
    <name evidence="1" type="ORF">GIB67_000554</name>
</gene>
<keyword evidence="2" id="KW-1185">Reference proteome</keyword>
<evidence type="ECO:0000313" key="1">
    <source>
        <dbReference type="EMBL" id="KAF6154670.1"/>
    </source>
</evidence>
<dbReference type="EMBL" id="JACGCM010001471">
    <property type="protein sequence ID" value="KAF6154670.1"/>
    <property type="molecule type" value="Genomic_DNA"/>
</dbReference>